<dbReference type="InterPro" id="IPR038592">
    <property type="entry name" value="CheD-like_sf"/>
</dbReference>
<dbReference type="GO" id="GO:0006935">
    <property type="term" value="P:chemotaxis"/>
    <property type="evidence" value="ECO:0007669"/>
    <property type="project" value="UniProtKB-UniRule"/>
</dbReference>
<dbReference type="PANTHER" id="PTHR35147">
    <property type="entry name" value="CHEMORECEPTOR GLUTAMINE DEAMIDASE CHED-RELATED"/>
    <property type="match status" value="1"/>
</dbReference>
<dbReference type="Pfam" id="PF03975">
    <property type="entry name" value="CheD"/>
    <property type="match status" value="1"/>
</dbReference>
<dbReference type="AlphaFoldDB" id="A0A511W6G8"/>
<sequence length="166" mass="18287">MSQQVAEVIKVGIADLNIAEHPETIMTAGLGSCVGLILYDNFSNIAGLLHVMLPDSTMARNQSFKEGKFADTGIKALIEMLERKGVRRTNLKAKMAGGAQMFNVNSNNEMMKIGSRNIEAVKKQLEEYRIPIVAEDVGGNRGRTIEFLIDQSTLKVRTIQEGVTYI</sequence>
<dbReference type="InterPro" id="IPR011324">
    <property type="entry name" value="Cytotoxic_necrot_fac-like_cat"/>
</dbReference>
<dbReference type="GO" id="GO:0050568">
    <property type="term" value="F:protein-glutamine glutaminase activity"/>
    <property type="evidence" value="ECO:0007669"/>
    <property type="project" value="UniProtKB-UniRule"/>
</dbReference>
<dbReference type="InterPro" id="IPR005659">
    <property type="entry name" value="Chemorcpt_Glu_NH3ase_CheD"/>
</dbReference>
<protein>
    <recommendedName>
        <fullName evidence="3">Probable chemoreceptor glutamine deamidase CheD</fullName>
        <ecNumber evidence="3">3.5.1.44</ecNumber>
    </recommendedName>
</protein>
<proteinExistence type="inferred from homology"/>
<dbReference type="RefSeq" id="WP_017185283.1">
    <property type="nucleotide sequence ID" value="NZ_BJYA01000002.1"/>
</dbReference>
<dbReference type="Proteomes" id="UP000321440">
    <property type="component" value="Unassembled WGS sequence"/>
</dbReference>
<gene>
    <name evidence="3 4" type="primary">cheD</name>
    <name evidence="4" type="ORF">AHA02nite_07180</name>
</gene>
<comment type="catalytic activity">
    <reaction evidence="3">
        <text>L-glutaminyl-[protein] + H2O = L-glutamyl-[protein] + NH4(+)</text>
        <dbReference type="Rhea" id="RHEA:16441"/>
        <dbReference type="Rhea" id="RHEA-COMP:10207"/>
        <dbReference type="Rhea" id="RHEA-COMP:10208"/>
        <dbReference type="ChEBI" id="CHEBI:15377"/>
        <dbReference type="ChEBI" id="CHEBI:28938"/>
        <dbReference type="ChEBI" id="CHEBI:29973"/>
        <dbReference type="ChEBI" id="CHEBI:30011"/>
        <dbReference type="EC" id="3.5.1.44"/>
    </reaction>
</comment>
<evidence type="ECO:0000256" key="1">
    <source>
        <dbReference type="ARBA" id="ARBA00022500"/>
    </source>
</evidence>
<evidence type="ECO:0000256" key="3">
    <source>
        <dbReference type="HAMAP-Rule" id="MF_01440"/>
    </source>
</evidence>
<dbReference type="CDD" id="cd16352">
    <property type="entry name" value="CheD"/>
    <property type="match status" value="1"/>
</dbReference>
<dbReference type="HAMAP" id="MF_01440">
    <property type="entry name" value="CheD"/>
    <property type="match status" value="1"/>
</dbReference>
<comment type="caution">
    <text evidence="4">The sequence shown here is derived from an EMBL/GenBank/DDBJ whole genome shotgun (WGS) entry which is preliminary data.</text>
</comment>
<keyword evidence="1 3" id="KW-0145">Chemotaxis</keyword>
<keyword evidence="5" id="KW-1185">Reference proteome</keyword>
<comment type="similarity">
    <text evidence="3">Belongs to the CheD family.</text>
</comment>
<dbReference type="EMBL" id="BJYA01000002">
    <property type="protein sequence ID" value="GEN44942.1"/>
    <property type="molecule type" value="Genomic_DNA"/>
</dbReference>
<evidence type="ECO:0000256" key="2">
    <source>
        <dbReference type="ARBA" id="ARBA00022801"/>
    </source>
</evidence>
<comment type="function">
    <text evidence="3">Probably deamidates glutamine residues to glutamate on methyl-accepting chemotaxis receptors (MCPs), playing an important role in chemotaxis.</text>
</comment>
<dbReference type="Gene3D" id="3.30.1330.200">
    <property type="match status" value="1"/>
</dbReference>
<keyword evidence="4" id="KW-0675">Receptor</keyword>
<name>A0A511W6G8_9BACI</name>
<dbReference type="OrthoDB" id="9807202at2"/>
<dbReference type="PANTHER" id="PTHR35147:SF1">
    <property type="entry name" value="CHEMORECEPTOR GLUTAMINE DEAMIDASE CHED-RELATED"/>
    <property type="match status" value="1"/>
</dbReference>
<accession>A0A511W6G8</accession>
<keyword evidence="2 3" id="KW-0378">Hydrolase</keyword>
<evidence type="ECO:0000313" key="5">
    <source>
        <dbReference type="Proteomes" id="UP000321440"/>
    </source>
</evidence>
<evidence type="ECO:0000313" key="4">
    <source>
        <dbReference type="EMBL" id="GEN44942.1"/>
    </source>
</evidence>
<dbReference type="EC" id="3.5.1.44" evidence="3"/>
<reference evidence="4 5" key="1">
    <citation type="submission" date="2019-07" db="EMBL/GenBank/DDBJ databases">
        <title>Whole genome shotgun sequence of Alkalibacillus haloalkaliphilus NBRC 103110.</title>
        <authorList>
            <person name="Hosoyama A."/>
            <person name="Uohara A."/>
            <person name="Ohji S."/>
            <person name="Ichikawa N."/>
        </authorList>
    </citation>
    <scope>NUCLEOTIDE SEQUENCE [LARGE SCALE GENOMIC DNA]</scope>
    <source>
        <strain evidence="4 5">NBRC 103110</strain>
    </source>
</reference>
<organism evidence="4 5">
    <name type="scientific">Alkalibacillus haloalkaliphilus</name>
    <dbReference type="NCBI Taxonomy" id="94136"/>
    <lineage>
        <taxon>Bacteria</taxon>
        <taxon>Bacillati</taxon>
        <taxon>Bacillota</taxon>
        <taxon>Bacilli</taxon>
        <taxon>Bacillales</taxon>
        <taxon>Bacillaceae</taxon>
        <taxon>Alkalibacillus</taxon>
    </lineage>
</organism>
<dbReference type="SUPFAM" id="SSF64438">
    <property type="entry name" value="CNF1/YfiH-like putative cysteine hydrolases"/>
    <property type="match status" value="1"/>
</dbReference>